<dbReference type="EMBL" id="JACHMH010000001">
    <property type="protein sequence ID" value="MBB4676033.1"/>
    <property type="molecule type" value="Genomic_DNA"/>
</dbReference>
<feature type="compositionally biased region" description="Low complexity" evidence="8">
    <location>
        <begin position="1"/>
        <end position="16"/>
    </location>
</feature>
<evidence type="ECO:0000313" key="11">
    <source>
        <dbReference type="Proteomes" id="UP000533598"/>
    </source>
</evidence>
<keyword evidence="4 6" id="KW-0720">Serine protease</keyword>
<name>A0A7W7C7Q4_9PSEU</name>
<dbReference type="InterPro" id="IPR013783">
    <property type="entry name" value="Ig-like_fold"/>
</dbReference>
<gene>
    <name evidence="10" type="ORF">HNR67_002151</name>
</gene>
<dbReference type="InterPro" id="IPR015500">
    <property type="entry name" value="Peptidase_S8_subtilisin-rel"/>
</dbReference>
<accession>A0A7W7C7Q4</accession>
<protein>
    <submittedName>
        <fullName evidence="10">Subtilisin family serine protease</fullName>
    </submittedName>
</protein>
<evidence type="ECO:0000256" key="5">
    <source>
        <dbReference type="PIRSR" id="PIRSR615500-1"/>
    </source>
</evidence>
<keyword evidence="3 6" id="KW-0378">Hydrolase</keyword>
<dbReference type="PRINTS" id="PR00723">
    <property type="entry name" value="SUBTILISIN"/>
</dbReference>
<evidence type="ECO:0000313" key="10">
    <source>
        <dbReference type="EMBL" id="MBB4676033.1"/>
    </source>
</evidence>
<evidence type="ECO:0000256" key="3">
    <source>
        <dbReference type="ARBA" id="ARBA00022801"/>
    </source>
</evidence>
<keyword evidence="11" id="KW-1185">Reference proteome</keyword>
<dbReference type="InterPro" id="IPR000209">
    <property type="entry name" value="Peptidase_S8/S53_dom"/>
</dbReference>
<keyword evidence="2 6" id="KW-0645">Protease</keyword>
<evidence type="ECO:0000256" key="6">
    <source>
        <dbReference type="PROSITE-ProRule" id="PRU01240"/>
    </source>
</evidence>
<organism evidence="10 11">
    <name type="scientific">Crossiella cryophila</name>
    <dbReference type="NCBI Taxonomy" id="43355"/>
    <lineage>
        <taxon>Bacteria</taxon>
        <taxon>Bacillati</taxon>
        <taxon>Actinomycetota</taxon>
        <taxon>Actinomycetes</taxon>
        <taxon>Pseudonocardiales</taxon>
        <taxon>Pseudonocardiaceae</taxon>
        <taxon>Crossiella</taxon>
    </lineage>
</organism>
<evidence type="ECO:0000256" key="8">
    <source>
        <dbReference type="SAM" id="MobiDB-lite"/>
    </source>
</evidence>
<dbReference type="AlphaFoldDB" id="A0A7W7C7Q4"/>
<dbReference type="GO" id="GO:0005975">
    <property type="term" value="P:carbohydrate metabolic process"/>
    <property type="evidence" value="ECO:0007669"/>
    <property type="project" value="UniProtKB-ARBA"/>
</dbReference>
<dbReference type="PANTHER" id="PTHR43806">
    <property type="entry name" value="PEPTIDASE S8"/>
    <property type="match status" value="1"/>
</dbReference>
<evidence type="ECO:0000256" key="4">
    <source>
        <dbReference type="ARBA" id="ARBA00022825"/>
    </source>
</evidence>
<dbReference type="Pfam" id="PF00082">
    <property type="entry name" value="Peptidase_S8"/>
    <property type="match status" value="1"/>
</dbReference>
<comment type="similarity">
    <text evidence="1 6 7">Belongs to the peptidase S8 family.</text>
</comment>
<feature type="domain" description="Peptidase S8/S53" evidence="9">
    <location>
        <begin position="197"/>
        <end position="456"/>
    </location>
</feature>
<dbReference type="PANTHER" id="PTHR43806:SF65">
    <property type="entry name" value="SERINE PROTEASE APRX"/>
    <property type="match status" value="1"/>
</dbReference>
<dbReference type="PROSITE" id="PS00137">
    <property type="entry name" value="SUBTILASE_HIS"/>
    <property type="match status" value="1"/>
</dbReference>
<dbReference type="GO" id="GO:0004252">
    <property type="term" value="F:serine-type endopeptidase activity"/>
    <property type="evidence" value="ECO:0007669"/>
    <property type="project" value="UniProtKB-UniRule"/>
</dbReference>
<feature type="region of interest" description="Disordered" evidence="8">
    <location>
        <begin position="1"/>
        <end position="24"/>
    </location>
</feature>
<dbReference type="InterPro" id="IPR036852">
    <property type="entry name" value="Peptidase_S8/S53_dom_sf"/>
</dbReference>
<dbReference type="InterPro" id="IPR022398">
    <property type="entry name" value="Peptidase_S8_His-AS"/>
</dbReference>
<evidence type="ECO:0000256" key="2">
    <source>
        <dbReference type="ARBA" id="ARBA00022670"/>
    </source>
</evidence>
<dbReference type="InterPro" id="IPR050131">
    <property type="entry name" value="Peptidase_S8_subtilisin-like"/>
</dbReference>
<dbReference type="InterPro" id="IPR023828">
    <property type="entry name" value="Peptidase_S8_Ser-AS"/>
</dbReference>
<dbReference type="InterPro" id="IPR023827">
    <property type="entry name" value="Peptidase_S8_Asp-AS"/>
</dbReference>
<dbReference type="PROSITE" id="PS00136">
    <property type="entry name" value="SUBTILASE_ASP"/>
    <property type="match status" value="1"/>
</dbReference>
<dbReference type="Gene3D" id="2.60.40.10">
    <property type="entry name" value="Immunoglobulins"/>
    <property type="match status" value="1"/>
</dbReference>
<dbReference type="InterPro" id="IPR046450">
    <property type="entry name" value="PA_dom_sf"/>
</dbReference>
<dbReference type="PROSITE" id="PS00138">
    <property type="entry name" value="SUBTILASE_SER"/>
    <property type="match status" value="1"/>
</dbReference>
<evidence type="ECO:0000256" key="1">
    <source>
        <dbReference type="ARBA" id="ARBA00011073"/>
    </source>
</evidence>
<dbReference type="Gene3D" id="3.40.50.200">
    <property type="entry name" value="Peptidase S8/S53 domain"/>
    <property type="match status" value="1"/>
</dbReference>
<evidence type="ECO:0000256" key="7">
    <source>
        <dbReference type="RuleBase" id="RU003355"/>
    </source>
</evidence>
<dbReference type="Proteomes" id="UP000533598">
    <property type="component" value="Unassembled WGS sequence"/>
</dbReference>
<proteinExistence type="inferred from homology"/>
<dbReference type="GO" id="GO:0006508">
    <property type="term" value="P:proteolysis"/>
    <property type="evidence" value="ECO:0007669"/>
    <property type="project" value="UniProtKB-KW"/>
</dbReference>
<comment type="caution">
    <text evidence="10">The sequence shown here is derived from an EMBL/GenBank/DDBJ whole genome shotgun (WGS) entry which is preliminary data.</text>
</comment>
<sequence length="1213" mass="126026">MASALATGSAAAAPAPEARPGPDVPVRTAELTLVTGDTVTLDYYPDGRQAARVKGSEQYRSYTLDKQAYVVPFAAEPYLAAGVLDERLFNVTKLVEQGFDRQGSLPLILSYPKQDMSIAAAPPRGSARQAVLASASAQAVRAERGKMGEFWGALAGRGASLNGGIAKVWLDGKVQSTLDTSVPQVGAPAAWQAGFDGTGGTVAVLDTGIDDTHPDLAGKVVEHKNFSDAPAAEDKHGHGTHVASTIAGSGAASGGAKKGVAPGAKLLSGKVLNDGGSGSESGIIAGMEWAAGKAKVVSMSLGGGPTDGTDPMSVAVNRISADTGALFVIAAGNSGFGGQETVSSPGTADSALTVAAVDKQDQLAPFSSKGPRFGDHALKPDIAAPGVAISAAKANSAGGERYVSANGTSMATPHVAGAAAILAQRNPKWTPAQLKTALMQTAKPLNGISTYDQGAGRLEAGVAATAQQQLRADAGSLSLGRFLGPYGSVDPVTRKVTYTNDGSAEATLDLTVQARSAGGATAPAEALSVSPATLSIPAGGSATATVTLNPNAGEVGLYTGALTATQRGGAAVLRTVLGFNKDLQHKVSVTATARDGKAPGYASVALWNLDDGKYHRVNVDATGSGGLLLPPGKYFVGSFLSTADPSRNDTEYTVVTKDEVEVKGSTSIVLDGRGAKEIQARTPEKTEAVTLSQTWTRASGARRFTSGFFYGRTVDRIYAVPSAPVTRGEFELANRMWLETPKLAARVVSPDTVLRPDYLGGGQELGKRIDGTHRLPVVYVGTGTPAEFAGRDVRGKIALIQQSKDITPNDQVRNAANAKAGVAAVFGSGPGRFADYTTRNPAIPGLELSNVEGKRLLELLGRGPVTLELKGVSHSPVQYHLVAPFAGSIPADLSFDASPATLATERTKLHAVRPDQVGMLGMFSFRPYDFIGLTSTYDRRFPYDHVRYFSANNTRFNPLFYGGPDGDSVAGNGSAPLPVAGSDRTVNWYQGPFQPGVSKALVPVSRVDDKLRLNFAEYLDSDPDHYLRDLGASTVARVYRDGEQVAEQPHALGELAVGVADKANYRVELDVNQGRPGWSVGTESFSSWSFGSARGEAGKTVPLPVLQARWNLDLDLDNAAPADRVHALNLTAATQPGAPPVKVTEVRAEVSYNDGGSWEAVDLRALGSDGGYSGAIQHPRKADSSGFVSLKVQAADAEGNSVEQTLIRAYALK</sequence>
<dbReference type="SUPFAM" id="SSF52743">
    <property type="entry name" value="Subtilisin-like"/>
    <property type="match status" value="1"/>
</dbReference>
<dbReference type="RefSeq" id="WP_185001908.1">
    <property type="nucleotide sequence ID" value="NZ_BAAAUI010000021.1"/>
</dbReference>
<dbReference type="PROSITE" id="PS51892">
    <property type="entry name" value="SUBTILASE"/>
    <property type="match status" value="1"/>
</dbReference>
<feature type="active site" description="Charge relay system" evidence="5 6">
    <location>
        <position position="206"/>
    </location>
</feature>
<feature type="active site" description="Charge relay system" evidence="5 6">
    <location>
        <position position="409"/>
    </location>
</feature>
<feature type="active site" description="Charge relay system" evidence="5 6">
    <location>
        <position position="238"/>
    </location>
</feature>
<evidence type="ECO:0000259" key="9">
    <source>
        <dbReference type="Pfam" id="PF00082"/>
    </source>
</evidence>
<dbReference type="Gene3D" id="3.50.30.30">
    <property type="match status" value="1"/>
</dbReference>
<reference evidence="10 11" key="1">
    <citation type="submission" date="2020-08" db="EMBL/GenBank/DDBJ databases">
        <title>Sequencing the genomes of 1000 actinobacteria strains.</title>
        <authorList>
            <person name="Klenk H.-P."/>
        </authorList>
    </citation>
    <scope>NUCLEOTIDE SEQUENCE [LARGE SCALE GENOMIC DNA]</scope>
    <source>
        <strain evidence="10 11">DSM 44230</strain>
    </source>
</reference>
<dbReference type="SUPFAM" id="SSF52025">
    <property type="entry name" value="PA domain"/>
    <property type="match status" value="1"/>
</dbReference>